<organism evidence="2 3">
    <name type="scientific">Luteolibacter yonseiensis</name>
    <dbReference type="NCBI Taxonomy" id="1144680"/>
    <lineage>
        <taxon>Bacteria</taxon>
        <taxon>Pseudomonadati</taxon>
        <taxon>Verrucomicrobiota</taxon>
        <taxon>Verrucomicrobiia</taxon>
        <taxon>Verrucomicrobiales</taxon>
        <taxon>Verrucomicrobiaceae</taxon>
        <taxon>Luteolibacter</taxon>
    </lineage>
</organism>
<evidence type="ECO:0000313" key="3">
    <source>
        <dbReference type="Proteomes" id="UP000600139"/>
    </source>
</evidence>
<dbReference type="InterPro" id="IPR050553">
    <property type="entry name" value="Thioredoxin_ResA/DsbE_sf"/>
</dbReference>
<protein>
    <submittedName>
        <fullName evidence="2">Redoxin family protein</fullName>
    </submittedName>
</protein>
<name>A0A934R511_9BACT</name>
<keyword evidence="3" id="KW-1185">Reference proteome</keyword>
<dbReference type="InterPro" id="IPR000866">
    <property type="entry name" value="AhpC/TSA"/>
</dbReference>
<evidence type="ECO:0000313" key="2">
    <source>
        <dbReference type="EMBL" id="MBK1815380.1"/>
    </source>
</evidence>
<reference evidence="2" key="1">
    <citation type="submission" date="2021-01" db="EMBL/GenBank/DDBJ databases">
        <title>Modified the classification status of verrucomicrobia.</title>
        <authorList>
            <person name="Feng X."/>
        </authorList>
    </citation>
    <scope>NUCLEOTIDE SEQUENCE</scope>
    <source>
        <strain evidence="2">JCM 18052</strain>
    </source>
</reference>
<dbReference type="Gene3D" id="3.40.30.10">
    <property type="entry name" value="Glutaredoxin"/>
    <property type="match status" value="1"/>
</dbReference>
<dbReference type="Proteomes" id="UP000600139">
    <property type="component" value="Unassembled WGS sequence"/>
</dbReference>
<gene>
    <name evidence="2" type="ORF">JIN84_07130</name>
</gene>
<dbReference type="AlphaFoldDB" id="A0A934R511"/>
<proteinExistence type="predicted"/>
<dbReference type="EMBL" id="JAENIK010000008">
    <property type="protein sequence ID" value="MBK1815380.1"/>
    <property type="molecule type" value="Genomic_DNA"/>
</dbReference>
<accession>A0A934R511</accession>
<evidence type="ECO:0000259" key="1">
    <source>
        <dbReference type="Pfam" id="PF00578"/>
    </source>
</evidence>
<dbReference type="GO" id="GO:0016491">
    <property type="term" value="F:oxidoreductase activity"/>
    <property type="evidence" value="ECO:0007669"/>
    <property type="project" value="InterPro"/>
</dbReference>
<feature type="domain" description="Alkyl hydroperoxide reductase subunit C/ Thiol specific antioxidant" evidence="1">
    <location>
        <begin position="12"/>
        <end position="138"/>
    </location>
</feature>
<sequence length="166" mass="18640">MNPIFLTDPVPAPEWSVSEWLNTAEPLRLAALRGKVVVLHAFQMLCPGCVLHGVPQTSRLHQFFDPEDVAVVGIHTVFENHAVMTPDALRVFMHEFRVKFPVGIDRAGHDRIPESMRRYQMRGTPSLLLIDRIGQLRAHKMGQVEDLAVAAAIQQLVDESAENDRS</sequence>
<dbReference type="RefSeq" id="WP_200350341.1">
    <property type="nucleotide sequence ID" value="NZ_BAABHZ010000012.1"/>
</dbReference>
<dbReference type="PANTHER" id="PTHR42852">
    <property type="entry name" value="THIOL:DISULFIDE INTERCHANGE PROTEIN DSBE"/>
    <property type="match status" value="1"/>
</dbReference>
<comment type="caution">
    <text evidence="2">The sequence shown here is derived from an EMBL/GenBank/DDBJ whole genome shotgun (WGS) entry which is preliminary data.</text>
</comment>
<dbReference type="PANTHER" id="PTHR42852:SF13">
    <property type="entry name" value="PROTEIN DIPZ"/>
    <property type="match status" value="1"/>
</dbReference>
<dbReference type="GO" id="GO:0016209">
    <property type="term" value="F:antioxidant activity"/>
    <property type="evidence" value="ECO:0007669"/>
    <property type="project" value="InterPro"/>
</dbReference>
<dbReference type="InterPro" id="IPR036249">
    <property type="entry name" value="Thioredoxin-like_sf"/>
</dbReference>
<dbReference type="Pfam" id="PF00578">
    <property type="entry name" value="AhpC-TSA"/>
    <property type="match status" value="1"/>
</dbReference>
<dbReference type="SUPFAM" id="SSF52833">
    <property type="entry name" value="Thioredoxin-like"/>
    <property type="match status" value="1"/>
</dbReference>